<evidence type="ECO:0000313" key="1">
    <source>
        <dbReference type="EMBL" id="GIY53786.1"/>
    </source>
</evidence>
<comment type="caution">
    <text evidence="1">The sequence shown here is derived from an EMBL/GenBank/DDBJ whole genome shotgun (WGS) entry which is preliminary data.</text>
</comment>
<dbReference type="EMBL" id="BPLR01012406">
    <property type="protein sequence ID" value="GIY53786.1"/>
    <property type="molecule type" value="Genomic_DNA"/>
</dbReference>
<sequence length="100" mass="10770">MLTNISVSTVLLNRDALTAGCLSVSSNIVQSSKRSVLLPPSTAITLVTLLHGRDAPSFPAQNQPSDFSPESYYPKLTVMGTQQSATSRLSNTKFLRMILS</sequence>
<dbReference type="Proteomes" id="UP001054945">
    <property type="component" value="Unassembled WGS sequence"/>
</dbReference>
<protein>
    <submittedName>
        <fullName evidence="1">Uncharacterized protein</fullName>
    </submittedName>
</protein>
<keyword evidence="2" id="KW-1185">Reference proteome</keyword>
<organism evidence="1 2">
    <name type="scientific">Caerostris extrusa</name>
    <name type="common">Bark spider</name>
    <name type="synonym">Caerostris bankana</name>
    <dbReference type="NCBI Taxonomy" id="172846"/>
    <lineage>
        <taxon>Eukaryota</taxon>
        <taxon>Metazoa</taxon>
        <taxon>Ecdysozoa</taxon>
        <taxon>Arthropoda</taxon>
        <taxon>Chelicerata</taxon>
        <taxon>Arachnida</taxon>
        <taxon>Araneae</taxon>
        <taxon>Araneomorphae</taxon>
        <taxon>Entelegynae</taxon>
        <taxon>Araneoidea</taxon>
        <taxon>Araneidae</taxon>
        <taxon>Caerostris</taxon>
    </lineage>
</organism>
<evidence type="ECO:0000313" key="2">
    <source>
        <dbReference type="Proteomes" id="UP001054945"/>
    </source>
</evidence>
<reference evidence="1 2" key="1">
    <citation type="submission" date="2021-06" db="EMBL/GenBank/DDBJ databases">
        <title>Caerostris extrusa draft genome.</title>
        <authorList>
            <person name="Kono N."/>
            <person name="Arakawa K."/>
        </authorList>
    </citation>
    <scope>NUCLEOTIDE SEQUENCE [LARGE SCALE GENOMIC DNA]</scope>
</reference>
<name>A0AAV4U7P0_CAEEX</name>
<proteinExistence type="predicted"/>
<accession>A0AAV4U7P0</accession>
<gene>
    <name evidence="1" type="ORF">CEXT_218391</name>
</gene>
<dbReference type="AlphaFoldDB" id="A0AAV4U7P0"/>